<dbReference type="RefSeq" id="WP_065997891.1">
    <property type="nucleotide sequence ID" value="NZ_MDEO01000032.1"/>
</dbReference>
<organism evidence="1 2">
    <name type="scientific">Mesorhizobium hungaricum</name>
    <dbReference type="NCBI Taxonomy" id="1566387"/>
    <lineage>
        <taxon>Bacteria</taxon>
        <taxon>Pseudomonadati</taxon>
        <taxon>Pseudomonadota</taxon>
        <taxon>Alphaproteobacteria</taxon>
        <taxon>Hyphomicrobiales</taxon>
        <taxon>Phyllobacteriaceae</taxon>
        <taxon>Mesorhizobium</taxon>
    </lineage>
</organism>
<dbReference type="AlphaFoldDB" id="A0A1C2DS60"/>
<dbReference type="OrthoDB" id="8454549at2"/>
<keyword evidence="2" id="KW-1185">Reference proteome</keyword>
<dbReference type="Proteomes" id="UP000094412">
    <property type="component" value="Unassembled WGS sequence"/>
</dbReference>
<protein>
    <submittedName>
        <fullName evidence="1">Uncharacterized protein</fullName>
    </submittedName>
</protein>
<evidence type="ECO:0000313" key="2">
    <source>
        <dbReference type="Proteomes" id="UP000094412"/>
    </source>
</evidence>
<reference evidence="1 2" key="1">
    <citation type="submission" date="2016-08" db="EMBL/GenBank/DDBJ databases">
        <title>Whole genome sequence of Mesorhizobium sp. strain UASWS1009 isolated from industrial sewage.</title>
        <authorList>
            <person name="Crovadore J."/>
            <person name="Calmin G."/>
            <person name="Chablais R."/>
            <person name="Cochard B."/>
            <person name="Lefort F."/>
        </authorList>
    </citation>
    <scope>NUCLEOTIDE SEQUENCE [LARGE SCALE GENOMIC DNA]</scope>
    <source>
        <strain evidence="1 2">UASWS1009</strain>
    </source>
</reference>
<name>A0A1C2DS60_9HYPH</name>
<evidence type="ECO:0000313" key="1">
    <source>
        <dbReference type="EMBL" id="OCX17622.1"/>
    </source>
</evidence>
<dbReference type="EMBL" id="MDEO01000032">
    <property type="protein sequence ID" value="OCX17622.1"/>
    <property type="molecule type" value="Genomic_DNA"/>
</dbReference>
<comment type="caution">
    <text evidence="1">The sequence shown here is derived from an EMBL/GenBank/DDBJ whole genome shotgun (WGS) entry which is preliminary data.</text>
</comment>
<sequence length="107" mass="11041">MAFRTTPNLGQQLDATGANYWDQLAGITSPSPKPGNKELGSDGGEYWFVTATADIAATAATGTQVILTYPAYTVAAGAGGFYTPPATAVKNGDALWIRRGAYNAAPV</sequence>
<accession>A0A1C2DS60</accession>
<proteinExistence type="predicted"/>
<dbReference type="STRING" id="1566387.QV13_12765"/>
<gene>
    <name evidence="1" type="ORF">QV13_12765</name>
</gene>